<evidence type="ECO:0000313" key="1">
    <source>
        <dbReference type="EMBL" id="CAK6981156.1"/>
    </source>
</evidence>
<dbReference type="EMBL" id="CAWUFR010000780">
    <property type="protein sequence ID" value="CAK6981156.1"/>
    <property type="molecule type" value="Genomic_DNA"/>
</dbReference>
<keyword evidence="2" id="KW-1185">Reference proteome</keyword>
<dbReference type="AlphaFoldDB" id="A0AAV1QA94"/>
<proteinExistence type="predicted"/>
<dbReference type="Proteomes" id="UP001314229">
    <property type="component" value="Unassembled WGS sequence"/>
</dbReference>
<accession>A0AAV1QA94</accession>
<protein>
    <submittedName>
        <fullName evidence="1">Uncharacterized protein</fullName>
    </submittedName>
</protein>
<gene>
    <name evidence="1" type="ORF">FSCOSCO3_A017116</name>
</gene>
<name>A0AAV1QA94_SCOSC</name>
<comment type="caution">
    <text evidence="1">The sequence shown here is derived from an EMBL/GenBank/DDBJ whole genome shotgun (WGS) entry which is preliminary data.</text>
</comment>
<organism evidence="1 2">
    <name type="scientific">Scomber scombrus</name>
    <name type="common">Atlantic mackerel</name>
    <name type="synonym">Scomber vernalis</name>
    <dbReference type="NCBI Taxonomy" id="13677"/>
    <lineage>
        <taxon>Eukaryota</taxon>
        <taxon>Metazoa</taxon>
        <taxon>Chordata</taxon>
        <taxon>Craniata</taxon>
        <taxon>Vertebrata</taxon>
        <taxon>Euteleostomi</taxon>
        <taxon>Actinopterygii</taxon>
        <taxon>Neopterygii</taxon>
        <taxon>Teleostei</taxon>
        <taxon>Neoteleostei</taxon>
        <taxon>Acanthomorphata</taxon>
        <taxon>Pelagiaria</taxon>
        <taxon>Scombriformes</taxon>
        <taxon>Scombridae</taxon>
        <taxon>Scomber</taxon>
    </lineage>
</organism>
<sequence>MNYMEMCTKSQRPISFTGAKSSEVEPLLFESVADYLTSSKYLQQLQFALITQQILSCTSVFYNHTGRDPSRQKRAQRANLDVKLYKCIDWKPRRHSSRLLTDIRGNGQTLVNVETLAFPYKTNYSHMFSNRKKKESLIFLHPMQLFDIKTLFTVCNYIP</sequence>
<reference evidence="1 2" key="1">
    <citation type="submission" date="2024-01" db="EMBL/GenBank/DDBJ databases">
        <authorList>
            <person name="Alioto T."/>
            <person name="Alioto T."/>
            <person name="Gomez Garrido J."/>
        </authorList>
    </citation>
    <scope>NUCLEOTIDE SEQUENCE [LARGE SCALE GENOMIC DNA]</scope>
</reference>
<evidence type="ECO:0000313" key="2">
    <source>
        <dbReference type="Proteomes" id="UP001314229"/>
    </source>
</evidence>